<keyword evidence="1" id="KW-0812">Transmembrane</keyword>
<dbReference type="EMBL" id="JAGGKG010000030">
    <property type="protein sequence ID" value="MBP1907622.1"/>
    <property type="molecule type" value="Genomic_DNA"/>
</dbReference>
<evidence type="ECO:0000313" key="2">
    <source>
        <dbReference type="EMBL" id="MBP1907622.1"/>
    </source>
</evidence>
<organism evidence="2 3">
    <name type="scientific">Paenibacillus turicensis</name>
    <dbReference type="NCBI Taxonomy" id="160487"/>
    <lineage>
        <taxon>Bacteria</taxon>
        <taxon>Bacillati</taxon>
        <taxon>Bacillota</taxon>
        <taxon>Bacilli</taxon>
        <taxon>Bacillales</taxon>
        <taxon>Paenibacillaceae</taxon>
        <taxon>Paenibacillus</taxon>
    </lineage>
</organism>
<reference evidence="2 3" key="1">
    <citation type="submission" date="2021-03" db="EMBL/GenBank/DDBJ databases">
        <title>Genomic Encyclopedia of Type Strains, Phase IV (KMG-IV): sequencing the most valuable type-strain genomes for metagenomic binning, comparative biology and taxonomic classification.</title>
        <authorList>
            <person name="Goeker M."/>
        </authorList>
    </citation>
    <scope>NUCLEOTIDE SEQUENCE [LARGE SCALE GENOMIC DNA]</scope>
    <source>
        <strain evidence="2 3">DSM 14349</strain>
    </source>
</reference>
<feature type="non-terminal residue" evidence="2">
    <location>
        <position position="1"/>
    </location>
</feature>
<keyword evidence="1" id="KW-0472">Membrane</keyword>
<name>A0ABS4FYH2_9BACL</name>
<accession>A0ABS4FYH2</accession>
<evidence type="ECO:0000256" key="1">
    <source>
        <dbReference type="SAM" id="Phobius"/>
    </source>
</evidence>
<gene>
    <name evidence="2" type="ORF">J2Z32_004302</name>
</gene>
<evidence type="ECO:0000313" key="3">
    <source>
        <dbReference type="Proteomes" id="UP001519272"/>
    </source>
</evidence>
<proteinExistence type="predicted"/>
<comment type="caution">
    <text evidence="2">The sequence shown here is derived from an EMBL/GenBank/DDBJ whole genome shotgun (WGS) entry which is preliminary data.</text>
</comment>
<feature type="transmembrane region" description="Helical" evidence="1">
    <location>
        <begin position="20"/>
        <end position="45"/>
    </location>
</feature>
<dbReference type="Proteomes" id="UP001519272">
    <property type="component" value="Unassembled WGS sequence"/>
</dbReference>
<keyword evidence="1" id="KW-1133">Transmembrane helix</keyword>
<protein>
    <submittedName>
        <fullName evidence="2">Uncharacterized protein</fullName>
    </submittedName>
</protein>
<keyword evidence="3" id="KW-1185">Reference proteome</keyword>
<sequence>DILLLLDTIKTPIMVEVEFLFFLLSTMMGAYQTLSSNLFFIIVILKQSYLYSPALAAEHEPCV</sequence>